<accession>A0A7W2EPG0</accession>
<evidence type="ECO:0000313" key="6">
    <source>
        <dbReference type="Proteomes" id="UP000534388"/>
    </source>
</evidence>
<keyword evidence="6" id="KW-1185">Reference proteome</keyword>
<dbReference type="PANTHER" id="PTHR37418">
    <property type="entry name" value="3-KETO-5-AMINOHEXANOATE CLEAVAGE ENZYME-RELATED"/>
    <property type="match status" value="1"/>
</dbReference>
<protein>
    <submittedName>
        <fullName evidence="5">3-keto-5-aminohexanoate cleavage protein</fullName>
    </submittedName>
</protein>
<dbReference type="AlphaFoldDB" id="A0A7W2EPG0"/>
<reference evidence="5 6" key="1">
    <citation type="submission" date="2020-07" db="EMBL/GenBank/DDBJ databases">
        <title>Novel species isolated from subtropical streams in China.</title>
        <authorList>
            <person name="Lu H."/>
        </authorList>
    </citation>
    <scope>NUCLEOTIDE SEQUENCE [LARGE SCALE GENOMIC DNA]</scope>
    <source>
        <strain evidence="5 6">LX20W</strain>
    </source>
</reference>
<evidence type="ECO:0000256" key="1">
    <source>
        <dbReference type="ARBA" id="ARBA00001947"/>
    </source>
</evidence>
<evidence type="ECO:0000256" key="4">
    <source>
        <dbReference type="ARBA" id="ARBA00022833"/>
    </source>
</evidence>
<sequence length="288" mass="30786">MSSPSAADHSTPLIINLAPTGMVPTRAMSPHVPLAPEEVVEDVTRCAALGAAMVHLHARAPDGTPTEDPAIYGRMIGALRAAAPDLVVVTSTSGRLVREVEKRAASLFLEGDLRPDMASLTLGSMNFATTASVNEPQTIIRLAQLMQERGIKPELEVFDLGMVNFAKILIDKGLLEPPYYFNILLGNPGTAQATLMHLAAIVADLPPQSYWSLAGLGRFQARATALGVVMGHGVRIGLEDNLWLDQERTVLATNAQYVQRIVAQAQAMGRPVATPRAVRTMLGLAQRG</sequence>
<dbReference type="Proteomes" id="UP000534388">
    <property type="component" value="Unassembled WGS sequence"/>
</dbReference>
<dbReference type="GO" id="GO:0043720">
    <property type="term" value="F:3-keto-5-aminohexanoate cleavage activity"/>
    <property type="evidence" value="ECO:0007669"/>
    <property type="project" value="InterPro"/>
</dbReference>
<proteinExistence type="predicted"/>
<dbReference type="InterPro" id="IPR008567">
    <property type="entry name" value="BKACE"/>
</dbReference>
<name>A0A7W2EPG0_9BURK</name>
<keyword evidence="4" id="KW-0862">Zinc</keyword>
<dbReference type="Pfam" id="PF05853">
    <property type="entry name" value="BKACE"/>
    <property type="match status" value="1"/>
</dbReference>
<dbReference type="InterPro" id="IPR013785">
    <property type="entry name" value="Aldolase_TIM"/>
</dbReference>
<gene>
    <name evidence="5" type="ORF">H3H37_04125</name>
</gene>
<dbReference type="Gene3D" id="3.20.20.70">
    <property type="entry name" value="Aldolase class I"/>
    <property type="match status" value="1"/>
</dbReference>
<dbReference type="GO" id="GO:0046872">
    <property type="term" value="F:metal ion binding"/>
    <property type="evidence" value="ECO:0007669"/>
    <property type="project" value="UniProtKB-KW"/>
</dbReference>
<comment type="cofactor">
    <cofactor evidence="1">
        <name>Zn(2+)</name>
        <dbReference type="ChEBI" id="CHEBI:29105"/>
    </cofactor>
</comment>
<dbReference type="RefSeq" id="WP_182160385.1">
    <property type="nucleotide sequence ID" value="NZ_JACEZT010000002.1"/>
</dbReference>
<keyword evidence="2" id="KW-0808">Transferase</keyword>
<dbReference type="EMBL" id="JACEZT010000002">
    <property type="protein sequence ID" value="MBA5636233.1"/>
    <property type="molecule type" value="Genomic_DNA"/>
</dbReference>
<evidence type="ECO:0000313" key="5">
    <source>
        <dbReference type="EMBL" id="MBA5636233.1"/>
    </source>
</evidence>
<evidence type="ECO:0000256" key="3">
    <source>
        <dbReference type="ARBA" id="ARBA00022723"/>
    </source>
</evidence>
<dbReference type="PANTHER" id="PTHR37418:SF2">
    <property type="entry name" value="3-KETO-5-AMINOHEXANOATE CLEAVAGE ENZYME"/>
    <property type="match status" value="1"/>
</dbReference>
<evidence type="ECO:0000256" key="2">
    <source>
        <dbReference type="ARBA" id="ARBA00022679"/>
    </source>
</evidence>
<keyword evidence="3" id="KW-0479">Metal-binding</keyword>
<organism evidence="5 6">
    <name type="scientific">Rugamonas brunnea</name>
    <dbReference type="NCBI Taxonomy" id="2758569"/>
    <lineage>
        <taxon>Bacteria</taxon>
        <taxon>Pseudomonadati</taxon>
        <taxon>Pseudomonadota</taxon>
        <taxon>Betaproteobacteria</taxon>
        <taxon>Burkholderiales</taxon>
        <taxon>Oxalobacteraceae</taxon>
        <taxon>Telluria group</taxon>
        <taxon>Rugamonas</taxon>
    </lineage>
</organism>
<comment type="caution">
    <text evidence="5">The sequence shown here is derived from an EMBL/GenBank/DDBJ whole genome shotgun (WGS) entry which is preliminary data.</text>
</comment>